<dbReference type="STRING" id="879819.A0A0J0XXJ3"/>
<dbReference type="GO" id="GO:0016020">
    <property type="term" value="C:membrane"/>
    <property type="evidence" value="ECO:0007669"/>
    <property type="project" value="UniProtKB-SubCell"/>
</dbReference>
<dbReference type="InterPro" id="IPR005828">
    <property type="entry name" value="MFS_sugar_transport-like"/>
</dbReference>
<feature type="region of interest" description="Disordered" evidence="8">
    <location>
        <begin position="490"/>
        <end position="515"/>
    </location>
</feature>
<feature type="transmembrane region" description="Helical" evidence="9">
    <location>
        <begin position="196"/>
        <end position="217"/>
    </location>
</feature>
<dbReference type="GeneID" id="28981731"/>
<sequence>MTAGTEPVQHGIAHLKNNTDPKWWKDKGMRKLCLAIFVGFCCSIQTGYDGALIASLLANPRFFAALGNPTASKLGLIVASQSMGTIPGLIPSAILSDKFGRRVGQMCGYLILMAGANTLAFASPLSPNYMIAGRVIIGFGSGMTTIAGAPYTAEIAHPRNRPQATALVQTCFFVGSVASAFIALGTFKGIDNDWSWRLPLLLHNVVPVIVLSLIWFVPESPRWLVNKGRVEEAHQILAKYHANGKMDDELVLWELREIEQSIKIEQAAKSTTFSTFFKTKGNRWRLGIIVTTGLAAQWVGNGIITFYVVAILNTVGITDPVYQTIYNGCLQIWNGISAMTGALVCEKFGRRKIWLTSIMGQFISYAIITLGSALFANGNSAAAYPVLAFLFIYFSFYAIAFTPLLLAYPIEILPFSLRSKGVSLLLICSLSATLINTFINPIALEALEWKFYFLFLGVQVIVGILIFIYFPETQGHSLEEIAVIFDGPAAKATPDDADDFAAPAERRPTLDPPSQ</sequence>
<evidence type="ECO:0000313" key="11">
    <source>
        <dbReference type="EMBL" id="KLT45758.1"/>
    </source>
</evidence>
<dbReference type="PANTHER" id="PTHR48022:SF52">
    <property type="entry name" value="SUGAR TRANSPORTER, PUTATIVE-RELATED"/>
    <property type="match status" value="1"/>
</dbReference>
<keyword evidence="6 9" id="KW-0472">Membrane</keyword>
<evidence type="ECO:0000256" key="9">
    <source>
        <dbReference type="SAM" id="Phobius"/>
    </source>
</evidence>
<feature type="transmembrane region" description="Helical" evidence="9">
    <location>
        <begin position="451"/>
        <end position="470"/>
    </location>
</feature>
<dbReference type="AlphaFoldDB" id="A0A0J0XXJ3"/>
<proteinExistence type="inferred from homology"/>
<evidence type="ECO:0000256" key="7">
    <source>
        <dbReference type="ARBA" id="ARBA00049119"/>
    </source>
</evidence>
<dbReference type="OrthoDB" id="6133115at2759"/>
<feature type="transmembrane region" description="Helical" evidence="9">
    <location>
        <begin position="353"/>
        <end position="376"/>
    </location>
</feature>
<comment type="subcellular location">
    <subcellularLocation>
        <location evidence="1">Membrane</location>
        <topology evidence="1">Multi-pass membrane protein</topology>
    </subcellularLocation>
</comment>
<feature type="transmembrane region" description="Helical" evidence="9">
    <location>
        <begin position="107"/>
        <end position="125"/>
    </location>
</feature>
<dbReference type="Proteomes" id="UP000053611">
    <property type="component" value="Unassembled WGS sequence"/>
</dbReference>
<dbReference type="EMBL" id="KQ087180">
    <property type="protein sequence ID" value="KLT45758.1"/>
    <property type="molecule type" value="Genomic_DNA"/>
</dbReference>
<feature type="transmembrane region" description="Helical" evidence="9">
    <location>
        <begin position="164"/>
        <end position="184"/>
    </location>
</feature>
<dbReference type="PROSITE" id="PS50850">
    <property type="entry name" value="MFS"/>
    <property type="match status" value="1"/>
</dbReference>
<dbReference type="PROSITE" id="PS00216">
    <property type="entry name" value="SUGAR_TRANSPORT_1"/>
    <property type="match status" value="1"/>
</dbReference>
<reference evidence="11 12" key="1">
    <citation type="submission" date="2015-03" db="EMBL/GenBank/DDBJ databases">
        <title>Genomics and transcriptomics of the oil-accumulating basidiomycete yeast T. oleaginosus allow insights into substrate utilization and the diverse evolutionary trajectories of mating systems in fungi.</title>
        <authorList>
            <consortium name="DOE Joint Genome Institute"/>
            <person name="Kourist R."/>
            <person name="Kracht O."/>
            <person name="Bracharz F."/>
            <person name="Lipzen A."/>
            <person name="Nolan M."/>
            <person name="Ohm R."/>
            <person name="Grigoriev I."/>
            <person name="Sun S."/>
            <person name="Heitman J."/>
            <person name="Bruck T."/>
            <person name="Nowrousian M."/>
        </authorList>
    </citation>
    <scope>NUCLEOTIDE SEQUENCE [LARGE SCALE GENOMIC DNA]</scope>
    <source>
        <strain evidence="11 12">IBC0246</strain>
    </source>
</reference>
<evidence type="ECO:0000256" key="5">
    <source>
        <dbReference type="ARBA" id="ARBA00022989"/>
    </source>
</evidence>
<name>A0A0J0XXJ3_9TREE</name>
<feature type="transmembrane region" description="Helical" evidence="9">
    <location>
        <begin position="131"/>
        <end position="152"/>
    </location>
</feature>
<evidence type="ECO:0000256" key="6">
    <source>
        <dbReference type="ARBA" id="ARBA00023136"/>
    </source>
</evidence>
<gene>
    <name evidence="11" type="ORF">CC85DRAFT_269036</name>
</gene>
<protein>
    <submittedName>
        <fullName evidence="11">General substrate transporter</fullName>
    </submittedName>
</protein>
<dbReference type="PROSITE" id="PS00217">
    <property type="entry name" value="SUGAR_TRANSPORT_2"/>
    <property type="match status" value="1"/>
</dbReference>
<evidence type="ECO:0000256" key="8">
    <source>
        <dbReference type="SAM" id="MobiDB-lite"/>
    </source>
</evidence>
<dbReference type="FunFam" id="1.20.1250.20:FF:000134">
    <property type="entry name" value="MFS sugar transporter protein"/>
    <property type="match status" value="1"/>
</dbReference>
<dbReference type="PANTHER" id="PTHR48022">
    <property type="entry name" value="PLASTIDIC GLUCOSE TRANSPORTER 4"/>
    <property type="match status" value="1"/>
</dbReference>
<evidence type="ECO:0000313" key="12">
    <source>
        <dbReference type="Proteomes" id="UP000053611"/>
    </source>
</evidence>
<comment type="catalytic activity">
    <reaction evidence="7">
        <text>myo-inositol(out) + H(+)(out) = myo-inositol(in) + H(+)(in)</text>
        <dbReference type="Rhea" id="RHEA:60364"/>
        <dbReference type="ChEBI" id="CHEBI:15378"/>
        <dbReference type="ChEBI" id="CHEBI:17268"/>
    </reaction>
</comment>
<dbReference type="SUPFAM" id="SSF103473">
    <property type="entry name" value="MFS general substrate transporter"/>
    <property type="match status" value="1"/>
</dbReference>
<keyword evidence="5 9" id="KW-1133">Transmembrane helix</keyword>
<dbReference type="Gene3D" id="1.20.1250.20">
    <property type="entry name" value="MFS general substrate transporter like domains"/>
    <property type="match status" value="1"/>
</dbReference>
<dbReference type="RefSeq" id="XP_018282249.1">
    <property type="nucleotide sequence ID" value="XM_018421128.1"/>
</dbReference>
<keyword evidence="12" id="KW-1185">Reference proteome</keyword>
<feature type="transmembrane region" description="Helical" evidence="9">
    <location>
        <begin position="32"/>
        <end position="54"/>
    </location>
</feature>
<dbReference type="GO" id="GO:0005351">
    <property type="term" value="F:carbohydrate:proton symporter activity"/>
    <property type="evidence" value="ECO:0007669"/>
    <property type="project" value="TreeGrafter"/>
</dbReference>
<evidence type="ECO:0000256" key="4">
    <source>
        <dbReference type="ARBA" id="ARBA00022692"/>
    </source>
</evidence>
<dbReference type="Pfam" id="PF00083">
    <property type="entry name" value="Sugar_tr"/>
    <property type="match status" value="1"/>
</dbReference>
<dbReference type="InterPro" id="IPR005829">
    <property type="entry name" value="Sugar_transporter_CS"/>
</dbReference>
<feature type="transmembrane region" description="Helical" evidence="9">
    <location>
        <begin position="74"/>
        <end position="95"/>
    </location>
</feature>
<dbReference type="InterPro" id="IPR050360">
    <property type="entry name" value="MFS_Sugar_Transporters"/>
</dbReference>
<keyword evidence="4 9" id="KW-0812">Transmembrane</keyword>
<dbReference type="InterPro" id="IPR020846">
    <property type="entry name" value="MFS_dom"/>
</dbReference>
<feature type="transmembrane region" description="Helical" evidence="9">
    <location>
        <begin position="324"/>
        <end position="344"/>
    </location>
</feature>
<keyword evidence="3" id="KW-0813">Transport</keyword>
<accession>A0A0J0XXJ3</accession>
<comment type="similarity">
    <text evidence="2">Belongs to the major facilitator superfamily. Sugar transporter (TC 2.A.1.1) family.</text>
</comment>
<feature type="domain" description="Major facilitator superfamily (MFS) profile" evidence="10">
    <location>
        <begin position="35"/>
        <end position="474"/>
    </location>
</feature>
<evidence type="ECO:0000256" key="2">
    <source>
        <dbReference type="ARBA" id="ARBA00010992"/>
    </source>
</evidence>
<feature type="transmembrane region" description="Helical" evidence="9">
    <location>
        <begin position="286"/>
        <end position="312"/>
    </location>
</feature>
<dbReference type="InterPro" id="IPR036259">
    <property type="entry name" value="MFS_trans_sf"/>
</dbReference>
<feature type="transmembrane region" description="Helical" evidence="9">
    <location>
        <begin position="422"/>
        <end position="439"/>
    </location>
</feature>
<dbReference type="InterPro" id="IPR003663">
    <property type="entry name" value="Sugar/inositol_transpt"/>
</dbReference>
<organism evidence="11 12">
    <name type="scientific">Cutaneotrichosporon oleaginosum</name>
    <dbReference type="NCBI Taxonomy" id="879819"/>
    <lineage>
        <taxon>Eukaryota</taxon>
        <taxon>Fungi</taxon>
        <taxon>Dikarya</taxon>
        <taxon>Basidiomycota</taxon>
        <taxon>Agaricomycotina</taxon>
        <taxon>Tremellomycetes</taxon>
        <taxon>Trichosporonales</taxon>
        <taxon>Trichosporonaceae</taxon>
        <taxon>Cutaneotrichosporon</taxon>
    </lineage>
</organism>
<evidence type="ECO:0000256" key="1">
    <source>
        <dbReference type="ARBA" id="ARBA00004141"/>
    </source>
</evidence>
<evidence type="ECO:0000259" key="10">
    <source>
        <dbReference type="PROSITE" id="PS50850"/>
    </source>
</evidence>
<feature type="transmembrane region" description="Helical" evidence="9">
    <location>
        <begin position="382"/>
        <end position="410"/>
    </location>
</feature>
<dbReference type="PRINTS" id="PR00171">
    <property type="entry name" value="SUGRTRNSPORT"/>
</dbReference>
<evidence type="ECO:0000256" key="3">
    <source>
        <dbReference type="ARBA" id="ARBA00022448"/>
    </source>
</evidence>